<evidence type="ECO:0000256" key="3">
    <source>
        <dbReference type="ARBA" id="ARBA00022982"/>
    </source>
</evidence>
<evidence type="ECO:0000256" key="5">
    <source>
        <dbReference type="SAM" id="MobiDB-lite"/>
    </source>
</evidence>
<name>A0A8T2TRJ5_CERRI</name>
<dbReference type="SUPFAM" id="SSF57802">
    <property type="entry name" value="Rubredoxin-like"/>
    <property type="match status" value="1"/>
</dbReference>
<dbReference type="OMA" id="RFRTYEP"/>
<keyword evidence="6" id="KW-1133">Transmembrane helix</keyword>
<evidence type="ECO:0000256" key="4">
    <source>
        <dbReference type="ARBA" id="ARBA00023004"/>
    </source>
</evidence>
<keyword evidence="6" id="KW-0472">Membrane</keyword>
<feature type="region of interest" description="Disordered" evidence="5">
    <location>
        <begin position="1"/>
        <end position="33"/>
    </location>
</feature>
<dbReference type="Proteomes" id="UP000825935">
    <property type="component" value="Chromosome 11"/>
</dbReference>
<keyword evidence="3" id="KW-0249">Electron transport</keyword>
<dbReference type="InterPro" id="IPR024934">
    <property type="entry name" value="Rubredoxin-like_dom"/>
</dbReference>
<feature type="transmembrane region" description="Helical" evidence="6">
    <location>
        <begin position="137"/>
        <end position="160"/>
    </location>
</feature>
<dbReference type="PROSITE" id="PS50903">
    <property type="entry name" value="RUBREDOXIN_LIKE"/>
    <property type="match status" value="1"/>
</dbReference>
<evidence type="ECO:0000256" key="1">
    <source>
        <dbReference type="ARBA" id="ARBA00022448"/>
    </source>
</evidence>
<keyword evidence="9" id="KW-1185">Reference proteome</keyword>
<dbReference type="InterPro" id="IPR048574">
    <property type="entry name" value="RUBY_RBDX"/>
</dbReference>
<organism evidence="8 9">
    <name type="scientific">Ceratopteris richardii</name>
    <name type="common">Triangle waterfern</name>
    <dbReference type="NCBI Taxonomy" id="49495"/>
    <lineage>
        <taxon>Eukaryota</taxon>
        <taxon>Viridiplantae</taxon>
        <taxon>Streptophyta</taxon>
        <taxon>Embryophyta</taxon>
        <taxon>Tracheophyta</taxon>
        <taxon>Polypodiopsida</taxon>
        <taxon>Polypodiidae</taxon>
        <taxon>Polypodiales</taxon>
        <taxon>Pteridineae</taxon>
        <taxon>Pteridaceae</taxon>
        <taxon>Parkerioideae</taxon>
        <taxon>Ceratopteris</taxon>
    </lineage>
</organism>
<evidence type="ECO:0000259" key="7">
    <source>
        <dbReference type="PROSITE" id="PS50903"/>
    </source>
</evidence>
<dbReference type="PANTHER" id="PTHR48136">
    <property type="entry name" value="RUBREDOXIN-LIKE SUPERFAMILY PROTEIN"/>
    <property type="match status" value="1"/>
</dbReference>
<evidence type="ECO:0000313" key="9">
    <source>
        <dbReference type="Proteomes" id="UP000825935"/>
    </source>
</evidence>
<comment type="caution">
    <text evidence="8">The sequence shown here is derived from an EMBL/GenBank/DDBJ whole genome shotgun (WGS) entry which is preliminary data.</text>
</comment>
<dbReference type="CDD" id="cd00730">
    <property type="entry name" value="rubredoxin"/>
    <property type="match status" value="1"/>
</dbReference>
<dbReference type="OrthoDB" id="408899at2759"/>
<dbReference type="Gene3D" id="2.20.28.10">
    <property type="match status" value="1"/>
</dbReference>
<dbReference type="EMBL" id="CM035416">
    <property type="protein sequence ID" value="KAH7424376.1"/>
    <property type="molecule type" value="Genomic_DNA"/>
</dbReference>
<dbReference type="PANTHER" id="PTHR48136:SF1">
    <property type="entry name" value="RUBREDOXIN-LIKE SUPERFAMILY PROTEIN"/>
    <property type="match status" value="1"/>
</dbReference>
<dbReference type="Pfam" id="PF21349">
    <property type="entry name" value="RUBY_RBDX"/>
    <property type="match status" value="1"/>
</dbReference>
<dbReference type="InterPro" id="IPR024935">
    <property type="entry name" value="Rubredoxin_dom"/>
</dbReference>
<keyword evidence="4" id="KW-0408">Iron</keyword>
<dbReference type="GO" id="GO:0005506">
    <property type="term" value="F:iron ion binding"/>
    <property type="evidence" value="ECO:0007669"/>
    <property type="project" value="InterPro"/>
</dbReference>
<keyword evidence="1" id="KW-0813">Transport</keyword>
<reference evidence="8" key="1">
    <citation type="submission" date="2021-08" db="EMBL/GenBank/DDBJ databases">
        <title>WGS assembly of Ceratopteris richardii.</title>
        <authorList>
            <person name="Marchant D.B."/>
            <person name="Chen G."/>
            <person name="Jenkins J."/>
            <person name="Shu S."/>
            <person name="Leebens-Mack J."/>
            <person name="Grimwood J."/>
            <person name="Schmutz J."/>
            <person name="Soltis P."/>
            <person name="Soltis D."/>
            <person name="Chen Z.-H."/>
        </authorList>
    </citation>
    <scope>NUCLEOTIDE SEQUENCE</scope>
    <source>
        <strain evidence="8">Whitten #5841</strain>
        <tissue evidence="8">Leaf</tissue>
    </source>
</reference>
<dbReference type="AlphaFoldDB" id="A0A8T2TRJ5"/>
<protein>
    <recommendedName>
        <fullName evidence="7">Rubredoxin-like domain-containing protein</fullName>
    </recommendedName>
</protein>
<sequence>MATSSLRPGLGVTSLANDSRRGPVPQQSSGTLRAPADKFALKSSFYNGASSSLLSPKTAPQHRVFMRTATKGVYICRDCGYIYSDKKPFEKLPDDYRCPVCAAPKRRFKPYDLPVASNANKTDVRKARKAQIKNEDALGNALPIGIAVGIAALVGIFLYLNSQY</sequence>
<feature type="domain" description="Rubredoxin-like" evidence="7">
    <location>
        <begin position="71"/>
        <end position="111"/>
    </location>
</feature>
<evidence type="ECO:0000256" key="2">
    <source>
        <dbReference type="ARBA" id="ARBA00022723"/>
    </source>
</evidence>
<proteinExistence type="predicted"/>
<evidence type="ECO:0000256" key="6">
    <source>
        <dbReference type="SAM" id="Phobius"/>
    </source>
</evidence>
<keyword evidence="6" id="KW-0812">Transmembrane</keyword>
<gene>
    <name evidence="8" type="ORF">KP509_11G005200</name>
</gene>
<evidence type="ECO:0000313" key="8">
    <source>
        <dbReference type="EMBL" id="KAH7424376.1"/>
    </source>
</evidence>
<accession>A0A8T2TRJ5</accession>
<keyword evidence="2" id="KW-0479">Metal-binding</keyword>